<dbReference type="STRING" id="1499688.BN000_03689"/>
<evidence type="ECO:0000256" key="1">
    <source>
        <dbReference type="SAM" id="Coils"/>
    </source>
</evidence>
<reference evidence="4" key="1">
    <citation type="submission" date="2015-05" db="EMBL/GenBank/DDBJ databases">
        <authorList>
            <person name="Urmite Genomes"/>
        </authorList>
    </citation>
    <scope>NUCLEOTIDE SEQUENCE [LARGE SCALE GENOMIC DNA]</scope>
    <source>
        <strain evidence="4">LF1</strain>
    </source>
</reference>
<dbReference type="GO" id="GO:0006355">
    <property type="term" value="P:regulation of DNA-templated transcription"/>
    <property type="evidence" value="ECO:0007669"/>
    <property type="project" value="InterPro"/>
</dbReference>
<gene>
    <name evidence="3" type="ORF">BN000_03689</name>
</gene>
<keyword evidence="4" id="KW-1185">Reference proteome</keyword>
<feature type="coiled-coil region" evidence="1">
    <location>
        <begin position="203"/>
        <end position="230"/>
    </location>
</feature>
<dbReference type="InterPro" id="IPR009061">
    <property type="entry name" value="DNA-bd_dom_put_sf"/>
</dbReference>
<dbReference type="RefSeq" id="WP_245640485.1">
    <property type="nucleotide sequence ID" value="NZ_CVRB01000004.1"/>
</dbReference>
<accession>A0A0U1P0R0</accession>
<evidence type="ECO:0000259" key="2">
    <source>
        <dbReference type="Pfam" id="PF13411"/>
    </source>
</evidence>
<evidence type="ECO:0000313" key="3">
    <source>
        <dbReference type="EMBL" id="CRK83698.1"/>
    </source>
</evidence>
<evidence type="ECO:0000313" key="4">
    <source>
        <dbReference type="Proteomes" id="UP000199087"/>
    </source>
</evidence>
<dbReference type="Pfam" id="PF13411">
    <property type="entry name" value="MerR_1"/>
    <property type="match status" value="1"/>
</dbReference>
<proteinExistence type="predicted"/>
<dbReference type="SUPFAM" id="SSF46955">
    <property type="entry name" value="Putative DNA-binding domain"/>
    <property type="match status" value="1"/>
</dbReference>
<organism evidence="3 4">
    <name type="scientific">Neobacillus massiliamazoniensis</name>
    <dbReference type="NCBI Taxonomy" id="1499688"/>
    <lineage>
        <taxon>Bacteria</taxon>
        <taxon>Bacillati</taxon>
        <taxon>Bacillota</taxon>
        <taxon>Bacilli</taxon>
        <taxon>Bacillales</taxon>
        <taxon>Bacillaceae</taxon>
        <taxon>Neobacillus</taxon>
    </lineage>
</organism>
<sequence length="290" mass="33691">MKTYSMKEVSQKIKVPPGTIKRWEKELDGLLDIPRSKQGARLFTETEIQLLIEMKEMHGKKVNKEVIRKSFGNKLHQEPDSNTSKQETSLQILSEQISPVPPDETTIKNVDNFLSVLDRYKQNFFHEMKEEIRSVVRTEVLAEVKKEIKNGALTTVKTLSDSIYKSNANTKSEFEGLSNKVEQTVEHTANSLKFLSKSISKVSLETTKEISNLSRQIAETSEELAQYVDVTNSEIYNLTEALSKDHEYFIEEREQYRHEIRQREVAFQNMLSGFRDAAVSKGKKWWKFWY</sequence>
<dbReference type="Gene3D" id="1.10.1660.10">
    <property type="match status" value="1"/>
</dbReference>
<dbReference type="AlphaFoldDB" id="A0A0U1P0R0"/>
<feature type="domain" description="HTH merR-type" evidence="2">
    <location>
        <begin position="4"/>
        <end position="70"/>
    </location>
</feature>
<keyword evidence="1" id="KW-0175">Coiled coil</keyword>
<dbReference type="EMBL" id="CVRB01000004">
    <property type="protein sequence ID" value="CRK83698.1"/>
    <property type="molecule type" value="Genomic_DNA"/>
</dbReference>
<dbReference type="GO" id="GO:0003677">
    <property type="term" value="F:DNA binding"/>
    <property type="evidence" value="ECO:0007669"/>
    <property type="project" value="InterPro"/>
</dbReference>
<dbReference type="InterPro" id="IPR000551">
    <property type="entry name" value="MerR-type_HTH_dom"/>
</dbReference>
<dbReference type="Proteomes" id="UP000199087">
    <property type="component" value="Unassembled WGS sequence"/>
</dbReference>
<protein>
    <submittedName>
        <fullName evidence="3">Polar chromosome segregation protein</fullName>
    </submittedName>
</protein>
<name>A0A0U1P0R0_9BACI</name>